<name>A0A1Q9CEJ6_SYMMI</name>
<feature type="region of interest" description="Disordered" evidence="1">
    <location>
        <begin position="543"/>
        <end position="591"/>
    </location>
</feature>
<feature type="region of interest" description="Disordered" evidence="1">
    <location>
        <begin position="3088"/>
        <end position="3109"/>
    </location>
</feature>
<feature type="region of interest" description="Disordered" evidence="1">
    <location>
        <begin position="261"/>
        <end position="280"/>
    </location>
</feature>
<dbReference type="SUPFAM" id="SSF53098">
    <property type="entry name" value="Ribonuclease H-like"/>
    <property type="match status" value="1"/>
</dbReference>
<evidence type="ECO:0000313" key="4">
    <source>
        <dbReference type="Proteomes" id="UP000186817"/>
    </source>
</evidence>
<feature type="region of interest" description="Disordered" evidence="1">
    <location>
        <begin position="3507"/>
        <end position="3550"/>
    </location>
</feature>
<feature type="compositionally biased region" description="Basic and acidic residues" evidence="1">
    <location>
        <begin position="321"/>
        <end position="335"/>
    </location>
</feature>
<feature type="compositionally biased region" description="Basic and acidic residues" evidence="1">
    <location>
        <begin position="544"/>
        <end position="586"/>
    </location>
</feature>
<keyword evidence="3" id="KW-0695">RNA-directed DNA polymerase</keyword>
<evidence type="ECO:0000256" key="1">
    <source>
        <dbReference type="SAM" id="MobiDB-lite"/>
    </source>
</evidence>
<feature type="compositionally biased region" description="Basic and acidic residues" evidence="1">
    <location>
        <begin position="2941"/>
        <end position="2962"/>
    </location>
</feature>
<keyword evidence="3" id="KW-0548">Nucleotidyltransferase</keyword>
<feature type="compositionally biased region" description="Basic and acidic residues" evidence="1">
    <location>
        <begin position="2877"/>
        <end position="2886"/>
    </location>
</feature>
<feature type="region of interest" description="Disordered" evidence="1">
    <location>
        <begin position="286"/>
        <end position="338"/>
    </location>
</feature>
<evidence type="ECO:0000256" key="2">
    <source>
        <dbReference type="SAM" id="Phobius"/>
    </source>
</evidence>
<dbReference type="InterPro" id="IPR036691">
    <property type="entry name" value="Endo/exonu/phosph_ase_sf"/>
</dbReference>
<accession>A0A1Q9CEJ6</accession>
<dbReference type="GO" id="GO:0003676">
    <property type="term" value="F:nucleic acid binding"/>
    <property type="evidence" value="ECO:0007669"/>
    <property type="project" value="InterPro"/>
</dbReference>
<keyword evidence="2" id="KW-1133">Transmembrane helix</keyword>
<feature type="region of interest" description="Disordered" evidence="1">
    <location>
        <begin position="2867"/>
        <end position="3007"/>
    </location>
</feature>
<feature type="region of interest" description="Disordered" evidence="1">
    <location>
        <begin position="3024"/>
        <end position="3048"/>
    </location>
</feature>
<feature type="region of interest" description="Disordered" evidence="1">
    <location>
        <begin position="3209"/>
        <end position="3236"/>
    </location>
</feature>
<comment type="caution">
    <text evidence="3">The sequence shown here is derived from an EMBL/GenBank/DDBJ whole genome shotgun (WGS) entry which is preliminary data.</text>
</comment>
<dbReference type="InterPro" id="IPR012337">
    <property type="entry name" value="RNaseH-like_sf"/>
</dbReference>
<dbReference type="EMBL" id="LSRX01001285">
    <property type="protein sequence ID" value="OLP81373.1"/>
    <property type="molecule type" value="Genomic_DNA"/>
</dbReference>
<feature type="compositionally biased region" description="Basic and acidic residues" evidence="1">
    <location>
        <begin position="3513"/>
        <end position="3538"/>
    </location>
</feature>
<feature type="region of interest" description="Disordered" evidence="1">
    <location>
        <begin position="3173"/>
        <end position="3194"/>
    </location>
</feature>
<dbReference type="Proteomes" id="UP000186817">
    <property type="component" value="Unassembled WGS sequence"/>
</dbReference>
<sequence>MPPPRICFLAESSAPARGAWPRPRRSSPMRSTRRGSAARFLQEEEELELADSRAPDLHRNCLPLPRLERRQASFNFRANLHLRWATGSLLMEDLQSPPKVSLEKEGGYPLRDDEDKVEYTPCCGGSDGGSGSGGSLVLAFFFLLITVVMMIMMAVMTVMVMTRSFLLTMVLVCIMMVMVTTRLSPTALRKGSVQHFPAPAAGSFTVEEAAVLLRQHHSASQLPLQLDRIRAMTWQCSQCKQWAKATANYCPNCGSGASTYSAASSHQAPWHGPRRDVETWGSQAWHADGSDWKRHPSPRRRQPSPRRKGKENKGKQKLGKGPHDRTGKGLPKEGEQMPMVPSTAQLPAAPNLVASVPPKAAVTMVQPPTMEKQQLEVLMQSLQAHRGQIPPETLQVLDKLQADSTQSSARNMHRAVAARTNAKKELDRIRSNRILYLDQWHTYVDGVVAMLTKQMSEQATALAQLAEREAEWAEAFQRAQADLKRLAVVDAEEAAAEEDEDAMDSGEAMVDAALRDAAEIREEQARQEQHRQAVLQQLQVISEQAKEQAESSRREGSRTPRRSKADTNEGPKTQPEVEKAKDKGKDGLPLPPGGARGCSCRALAGPFVPSCHRLDFAHLDALSQPVRLGGCTASSFCHVDLANLDAQSQPCGRMEQSLSPIDCVHLAALSPPVHPASSTAQSFLSVDSPRPDVPLQRRCSVGCTTPSLPAVDFTHLDARSQPVHLVGSTAQSFSPLDSAYLAGSKEGSCRALAGPLGFPGPVAVPAEPPSLLCRPGPPRPSDISKMCAGRVDVLPEHLARYPVNEIPLDQLGLFALEPSNPRRQLRFSVFDRQRHHVHRTAAYGWSLQDLVAEAVRTAGERIRCVQIIANHMPDLMVPQLVLTPEAALPNHHCVPLDMRAFGGRPCTLLLQPGMSTHDVIREVVAHCPSGPLFIPPAPDQGYFLVDAQGGVWDELPADLTQLQWLRLCNNQHGIATGMAMDFDMEPPQPAASTTTTATWTQGHDRVEFVSFVLAGLGITVRLHPQHIAQARVSDSIADLIMSIARQRQLPTRSRVVLAAAQPIPIAPQHITIIFTLYPDDTRRHLILDPSADGSMAQGISVDDNAWPDELLGPAQARQGFVIAVNGVTQAAVRRVLHNGDYAQVVRMPQMHRVTPTDWHYQLFPELRLFAFPIEVPRLQRATAAPLDTLVQTQVRDSFLRYLRERLAHRDRVMGRPAADTQAIIVQGPNHAPAMLYVPGRISPVLSEVEESISHTGLFLIGTTFADSCELTHQHMPLFLSIPPGTQNIGMFVPAPTFFFGYYQVWLPPGVSPATLDLPVRRGFVLDYPAVVRPAAAITQRRASAPTREQRRAALYGGTSMVQIPNYAAKQDKRCHEYLRVHDMQEECSCSNGHVVCREVNEPSRDLQPIGALMPARAAHAMVPTPFGRRSLPRSPAVGASALVACTRPWLEPLPVPAPDPMLECTTEQPKRCARQTLALQDLLPGHDHQQEARLCFATPSDNLRHALAPFRLDALCRDMLSASHLHPAAAEMLAHLPPRNVELDAEAVMLFVDGSFEHAVATWAVAVLVCQQGQWRWAGYQADAVPSALSPSSAYDGELFGQFVAHGIVASTEAPSVIFFDSTSASLVATAQASTCAHTALGRAVASLHFLCHVEGCPPVAQYVKSHSGHPGNELADSIAKAILKGRLAPAPLSDEHVVSYILQGDFDTLWIHRAHNQRGTWPQFDDHGEALPIVPWPQHSNVDTPAQWAFDSQAGTARLCRLKGQIATYNTLSAVSPLQRQCLSAFMRRHGILFAGFQECRQASAGPVVQDGVLRLSSPSPEGRGGCQLWADLHALPGGNMQQFSVHYRHPRLLVVLYQTGGLRIALVVGHAPDSTTPEEERAAWWELLKDRLHSLPPNTAPILLLDANARYRAVQAEETAEVPTNANAHAFDALLQQYQLHRTPACDANRLPYPTWRSPQGVWACLDYLAVPAIWRDGFQPLGVQPILDTHAGIDHQPVLAKISVTLSVPEPPKCRLNVDLMRSPAGVARIRETMRSLPDCPWHMDVDDHLAAINNHIHQCIRDHFLKPTTSARKPGVSAFTMELLRAKRQCRRRHHRREDLHRRRLMAVCLQAWRDAGPGHQAAPRCRPPDIQAHDRLCAEHIADMQRLCRHLRRSFKHDEAEYARDMYQQARQAGPVQLARVLRSVLRVGRSYKPPRIAQGIEGPNGLETDPHVIKQLFGDHFAAIEAAQPCQLRDLRQECVPAAGVLLLADGLPTPVALASAFAGLQHNKAPGLSSIPAEFYNACPIESAAVHLPLLHKMTTRGNCPLLWRGLLAVPLPKPNKPSHQVTGYRSIALQEPAAKAVSKSMRPALVTGFQEVCLDSVGGARPDIATDFPASGVQLHLRALKRQGLSGSVVFVDGVSAFYAVRRELLFTDNLQTVLDRVQGLPVEAEVRQRFVQGLKQHGALASAKIPEAVQRLLKTTLGATWFTTAPANSVAQHTSAGTIPGAPLADLLFQFCLDLVLHALADHLEAEDIQARIFHDGAQLCSAAPLSWLDDLAILLQAKSSDRAATDASRATALVGQYLSIVGIQLNTQAGKTEAIVVWHGPGSQAARYETMICQGATVPLVLPSGDTGRLRCVLNYVHLGTRREADGDLRSALDHRHCEARSVYKAVKQRLLTNQFLTLAERQALFASLVISRFMHGSGTWLFTTHGLQQRYHSLYMGLLRGAVRPLYGFSCTRLDADEVCTLMRAMMPEEALAQSRVRVLAGLGRHGGRYLQAQCAADPEWVTALRSDVSFIAKVLADESLQNYAARLPGSNFEWIKSWPWSKEHTRAKLAAFRHAAIRSRQGWHAQAMFLTKAAAAAHRVFRRQFWDTKLPGQPVQPVRSSSEEATTREGEQEEVEEEESSSEGEASSLEEESSDDEDSGACLPLDIHPLHVKQSASGVRLPGPRHIDRQRPHENKGGDGEVDRVRTLLAGELNGPSYEPVQAPSAIFDSGHGEHAERDDENDYLPTGGAARTCRGARESVCLDGETGRVLPEADQSGHRGSGTCAREATSGTSKVSYNASIELGVSVAEGASAAFVWSGSRKDDATVASAGAGVGRSSAPSSDGNAASSGRDGKFEVKINNELMFAGKFTLDFHGAWKKSEREIKEATTGQLYVVGVIQSTFQEDSVRQVTDATGTGLVTDGGDGNAGVKPAPVRPVDEGNQGRAAVLSAHAVSGTPPTATSTSGPTTSAPPPQPRSTVDPFDMLARGMAQLQNAMAASMTSKGTEPEQVKPGISELPRLPELSETSCIDVGDWLHALENPMGDLSNSSAAWWHEVLLCLDRFYAAYLKSSNLSKLSLKPEAFASAAVKEDKWSRVEKRATSMLLASLPESVRTEILASRLTGALQVLGRVMVLYRPGSTAERQQILKALELPPVATTASEAVDALRRWSRWLRRASDVGVQSPDPSILLRGLDGMVKRVLQENNEILFRINMMRYTLEVDVKPTQKAVEDLHQALLSEFEQVAFRGVPYKGQDSGGKEPNETIEYKTSPRDGSREWKNQEDSGASHPYRPGTEEEINAATSVRVQLANGEEVTLAQSPTGTLLARKASPDDLISPIVPLGSLVQDLNCELTWGRRRGLEIKHPVHGTIRPKVIGQCPLIGEAQALELIKELENKRVEDLQRSTAAMQRTLWLWDQGCQWSRHVEVFLDNGSRGAQLLAMEAEDSPFADLPSTLKGSLAEDVVLTERAGWNYLKALPVSRRKRKQLMSSPWVLNLFAGGPGNNEEGCDGGDGYSKVQGV</sequence>
<feature type="compositionally biased region" description="Basic residues" evidence="1">
    <location>
        <begin position="295"/>
        <end position="320"/>
    </location>
</feature>
<keyword evidence="2" id="KW-0472">Membrane</keyword>
<proteinExistence type="predicted"/>
<feature type="compositionally biased region" description="Basic residues" evidence="1">
    <location>
        <begin position="22"/>
        <end position="33"/>
    </location>
</feature>
<dbReference type="OrthoDB" id="440201at2759"/>
<dbReference type="InterPro" id="IPR036397">
    <property type="entry name" value="RNaseH_sf"/>
</dbReference>
<feature type="transmembrane region" description="Helical" evidence="2">
    <location>
        <begin position="136"/>
        <end position="158"/>
    </location>
</feature>
<gene>
    <name evidence="3" type="ORF">AK812_SmicGene38088</name>
</gene>
<organism evidence="3 4">
    <name type="scientific">Symbiodinium microadriaticum</name>
    <name type="common">Dinoflagellate</name>
    <name type="synonym">Zooxanthella microadriatica</name>
    <dbReference type="NCBI Taxonomy" id="2951"/>
    <lineage>
        <taxon>Eukaryota</taxon>
        <taxon>Sar</taxon>
        <taxon>Alveolata</taxon>
        <taxon>Dinophyceae</taxon>
        <taxon>Suessiales</taxon>
        <taxon>Symbiodiniaceae</taxon>
        <taxon>Symbiodinium</taxon>
    </lineage>
</organism>
<dbReference type="Gene3D" id="3.60.10.10">
    <property type="entry name" value="Endonuclease/exonuclease/phosphatase"/>
    <property type="match status" value="1"/>
</dbReference>
<keyword evidence="3" id="KW-0808">Transferase</keyword>
<feature type="transmembrane region" description="Helical" evidence="2">
    <location>
        <begin position="165"/>
        <end position="184"/>
    </location>
</feature>
<feature type="compositionally biased region" description="Low complexity" evidence="1">
    <location>
        <begin position="3211"/>
        <end position="3225"/>
    </location>
</feature>
<feature type="compositionally biased region" description="Acidic residues" evidence="1">
    <location>
        <begin position="2887"/>
        <end position="2915"/>
    </location>
</feature>
<keyword evidence="2" id="KW-0812">Transmembrane</keyword>
<reference evidence="3 4" key="1">
    <citation type="submission" date="2016-02" db="EMBL/GenBank/DDBJ databases">
        <title>Genome analysis of coral dinoflagellate symbionts highlights evolutionary adaptations to a symbiotic lifestyle.</title>
        <authorList>
            <person name="Aranda M."/>
            <person name="Li Y."/>
            <person name="Liew Y.J."/>
            <person name="Baumgarten S."/>
            <person name="Simakov O."/>
            <person name="Wilson M."/>
            <person name="Piel J."/>
            <person name="Ashoor H."/>
            <person name="Bougouffa S."/>
            <person name="Bajic V.B."/>
            <person name="Ryu T."/>
            <person name="Ravasi T."/>
            <person name="Bayer T."/>
            <person name="Micklem G."/>
            <person name="Kim H."/>
            <person name="Bhak J."/>
            <person name="Lajeunesse T.C."/>
            <person name="Voolstra C.R."/>
        </authorList>
    </citation>
    <scope>NUCLEOTIDE SEQUENCE [LARGE SCALE GENOMIC DNA]</scope>
    <source>
        <strain evidence="3 4">CCMP2467</strain>
    </source>
</reference>
<dbReference type="SUPFAM" id="SSF56219">
    <property type="entry name" value="DNase I-like"/>
    <property type="match status" value="1"/>
</dbReference>
<keyword evidence="4" id="KW-1185">Reference proteome</keyword>
<dbReference type="Gene3D" id="3.30.420.10">
    <property type="entry name" value="Ribonuclease H-like superfamily/Ribonuclease H"/>
    <property type="match status" value="1"/>
</dbReference>
<feature type="compositionally biased region" description="Low complexity" evidence="1">
    <location>
        <begin position="3088"/>
        <end position="3099"/>
    </location>
</feature>
<protein>
    <submittedName>
        <fullName evidence="3">LINE-1 reverse transcriptase-like</fullName>
    </submittedName>
</protein>
<evidence type="ECO:0000313" key="3">
    <source>
        <dbReference type="EMBL" id="OLP81373.1"/>
    </source>
</evidence>
<dbReference type="GO" id="GO:0003964">
    <property type="term" value="F:RNA-directed DNA polymerase activity"/>
    <property type="evidence" value="ECO:0007669"/>
    <property type="project" value="UniProtKB-KW"/>
</dbReference>
<feature type="region of interest" description="Disordered" evidence="1">
    <location>
        <begin position="16"/>
        <end position="40"/>
    </location>
</feature>